<evidence type="ECO:0000256" key="8">
    <source>
        <dbReference type="SAM" id="MobiDB-lite"/>
    </source>
</evidence>
<dbReference type="InterPro" id="IPR000276">
    <property type="entry name" value="GPCR_Rhodpsn"/>
</dbReference>
<dbReference type="EMBL" id="JAHLQT010028808">
    <property type="protein sequence ID" value="KAG7161787.1"/>
    <property type="molecule type" value="Genomic_DNA"/>
</dbReference>
<organism evidence="11 12">
    <name type="scientific">Homarus americanus</name>
    <name type="common">American lobster</name>
    <dbReference type="NCBI Taxonomy" id="6706"/>
    <lineage>
        <taxon>Eukaryota</taxon>
        <taxon>Metazoa</taxon>
        <taxon>Ecdysozoa</taxon>
        <taxon>Arthropoda</taxon>
        <taxon>Crustacea</taxon>
        <taxon>Multicrustacea</taxon>
        <taxon>Malacostraca</taxon>
        <taxon>Eumalacostraca</taxon>
        <taxon>Eucarida</taxon>
        <taxon>Decapoda</taxon>
        <taxon>Pleocyemata</taxon>
        <taxon>Astacidea</taxon>
        <taxon>Nephropoidea</taxon>
        <taxon>Nephropidae</taxon>
        <taxon>Homarus</taxon>
    </lineage>
</organism>
<feature type="transmembrane region" description="Helical" evidence="9">
    <location>
        <begin position="367"/>
        <end position="389"/>
    </location>
</feature>
<evidence type="ECO:0000256" key="9">
    <source>
        <dbReference type="SAM" id="Phobius"/>
    </source>
</evidence>
<proteinExistence type="inferred from homology"/>
<evidence type="ECO:0000256" key="5">
    <source>
        <dbReference type="ARBA" id="ARBA00022989"/>
    </source>
</evidence>
<evidence type="ECO:0000256" key="4">
    <source>
        <dbReference type="ARBA" id="ARBA00022692"/>
    </source>
</evidence>
<evidence type="ECO:0000256" key="2">
    <source>
        <dbReference type="ARBA" id="ARBA00010663"/>
    </source>
</evidence>
<comment type="caution">
    <text evidence="11">The sequence shown here is derived from an EMBL/GenBank/DDBJ whole genome shotgun (WGS) entry which is preliminary data.</text>
</comment>
<comment type="subcellular location">
    <subcellularLocation>
        <location evidence="1">Cell membrane</location>
        <topology evidence="1">Multi-pass membrane protein</topology>
    </subcellularLocation>
</comment>
<feature type="transmembrane region" description="Helical" evidence="9">
    <location>
        <begin position="141"/>
        <end position="160"/>
    </location>
</feature>
<reference evidence="11" key="1">
    <citation type="journal article" date="2021" name="Sci. Adv.">
        <title>The American lobster genome reveals insights on longevity, neural, and immune adaptations.</title>
        <authorList>
            <person name="Polinski J.M."/>
            <person name="Zimin A.V."/>
            <person name="Clark K.F."/>
            <person name="Kohn A.B."/>
            <person name="Sadowski N."/>
            <person name="Timp W."/>
            <person name="Ptitsyn A."/>
            <person name="Khanna P."/>
            <person name="Romanova D.Y."/>
            <person name="Williams P."/>
            <person name="Greenwood S.J."/>
            <person name="Moroz L.L."/>
            <person name="Walt D.R."/>
            <person name="Bodnar A.G."/>
        </authorList>
    </citation>
    <scope>NUCLEOTIDE SEQUENCE</scope>
    <source>
        <strain evidence="11">GMGI-L3</strain>
    </source>
</reference>
<dbReference type="Proteomes" id="UP000747542">
    <property type="component" value="Unassembled WGS sequence"/>
</dbReference>
<feature type="region of interest" description="Disordered" evidence="8">
    <location>
        <begin position="445"/>
        <end position="471"/>
    </location>
</feature>
<feature type="transmembrane region" description="Helical" evidence="9">
    <location>
        <begin position="107"/>
        <end position="129"/>
    </location>
</feature>
<dbReference type="PANTHER" id="PTHR24241:SF161">
    <property type="entry name" value="G-PROTEIN COUPLED RECEPTORS FAMILY 1 PROFILE DOMAIN-CONTAINING PROTEIN"/>
    <property type="match status" value="1"/>
</dbReference>
<evidence type="ECO:0000313" key="12">
    <source>
        <dbReference type="Proteomes" id="UP000747542"/>
    </source>
</evidence>
<dbReference type="GO" id="GO:0042277">
    <property type="term" value="F:peptide binding"/>
    <property type="evidence" value="ECO:0007669"/>
    <property type="project" value="TreeGrafter"/>
</dbReference>
<dbReference type="GO" id="GO:0032870">
    <property type="term" value="P:cellular response to hormone stimulus"/>
    <property type="evidence" value="ECO:0007669"/>
    <property type="project" value="TreeGrafter"/>
</dbReference>
<feature type="transmembrane region" description="Helical" evidence="9">
    <location>
        <begin position="180"/>
        <end position="201"/>
    </location>
</feature>
<dbReference type="SUPFAM" id="SSF81321">
    <property type="entry name" value="Family A G protein-coupled receptor-like"/>
    <property type="match status" value="1"/>
</dbReference>
<evidence type="ECO:0000313" key="11">
    <source>
        <dbReference type="EMBL" id="KAG7161787.1"/>
    </source>
</evidence>
<dbReference type="InterPro" id="IPR017452">
    <property type="entry name" value="GPCR_Rhodpsn_7TM"/>
</dbReference>
<evidence type="ECO:0000256" key="7">
    <source>
        <dbReference type="ARBA" id="ARBA00023170"/>
    </source>
</evidence>
<dbReference type="PROSITE" id="PS50262">
    <property type="entry name" value="G_PROTEIN_RECEP_F1_2"/>
    <property type="match status" value="1"/>
</dbReference>
<keyword evidence="5 9" id="KW-1133">Transmembrane helix</keyword>
<dbReference type="GO" id="GO:0005886">
    <property type="term" value="C:plasma membrane"/>
    <property type="evidence" value="ECO:0007669"/>
    <property type="project" value="UniProtKB-SubCell"/>
</dbReference>
<feature type="compositionally biased region" description="Low complexity" evidence="8">
    <location>
        <begin position="1"/>
        <end position="16"/>
    </location>
</feature>
<feature type="compositionally biased region" description="Basic and acidic residues" evidence="8">
    <location>
        <begin position="453"/>
        <end position="462"/>
    </location>
</feature>
<dbReference type="AlphaFoldDB" id="A0A8J5JP90"/>
<gene>
    <name evidence="11" type="primary">Avpr1a-L1</name>
    <name evidence="11" type="ORF">Hamer_G007433</name>
</gene>
<keyword evidence="3" id="KW-1003">Cell membrane</keyword>
<evidence type="ECO:0000256" key="1">
    <source>
        <dbReference type="ARBA" id="ARBA00004651"/>
    </source>
</evidence>
<feature type="transmembrane region" description="Helical" evidence="9">
    <location>
        <begin position="401"/>
        <end position="423"/>
    </location>
</feature>
<keyword evidence="7 11" id="KW-0675">Receptor</keyword>
<protein>
    <submittedName>
        <fullName evidence="11">Vasopressin V1a receptor-like 1</fullName>
    </submittedName>
</protein>
<sequence>MSTTTPVMSTTTPVMSNTTPDMSTITPNSSNTLPNTDLFVTLSAEAVGRFMIKKMEELSTHLGLNTSTLYDELHSFAKDSFPASTGDVTTILAKEDFRNSALAVVEIVVLVLIMVVAVIGNVFVLIALWRHSLFQPMSRCYLFMLHLSLADLLVALLNILPQLIWEITYRFRGSDLLCRLVKYAQVFVLYVSTYVLVFMAVDRARAVQGSGRGSLRAARLMVAGAWVLGLVLATPQTLLFAVREVEPGVLDCWVVFELVSERMYVTWFVVSVFLLPLAIIAVCYGYICWAVWHSAGTTSPRSALRRRLCFGCLRWQSSAPSERRMSMELQPISRVRGGSHHHHLPHAITPVVDKVSAAKMKTVRMTLTIVFAFAICWAPFCIAQLLTVYNKPQDLSTMNPVAVVCMLLGSLNSCTNPWIYLYFSGTLLNQLRVVLGFGPSCSSDNVSIGDQEPQQRRHDPSRRPVTHSNVV</sequence>
<comment type="similarity">
    <text evidence="2">Belongs to the G-protein coupled receptor 1 family.</text>
</comment>
<evidence type="ECO:0000256" key="6">
    <source>
        <dbReference type="ARBA" id="ARBA00023136"/>
    </source>
</evidence>
<dbReference type="CDD" id="cd15196">
    <property type="entry name" value="7tmA_Vasopressin_Oxytocin"/>
    <property type="match status" value="1"/>
</dbReference>
<feature type="region of interest" description="Disordered" evidence="8">
    <location>
        <begin position="1"/>
        <end position="20"/>
    </location>
</feature>
<feature type="transmembrane region" description="Helical" evidence="9">
    <location>
        <begin position="222"/>
        <end position="243"/>
    </location>
</feature>
<feature type="transmembrane region" description="Helical" evidence="9">
    <location>
        <begin position="263"/>
        <end position="292"/>
    </location>
</feature>
<accession>A0A8J5JP90</accession>
<feature type="domain" description="G-protein coupled receptors family 1 profile" evidence="10">
    <location>
        <begin position="120"/>
        <end position="420"/>
    </location>
</feature>
<keyword evidence="12" id="KW-1185">Reference proteome</keyword>
<dbReference type="OrthoDB" id="6435638at2759"/>
<name>A0A8J5JP90_HOMAM</name>
<keyword evidence="4 9" id="KW-0812">Transmembrane</keyword>
<evidence type="ECO:0000256" key="3">
    <source>
        <dbReference type="ARBA" id="ARBA00022475"/>
    </source>
</evidence>
<keyword evidence="6 9" id="KW-0472">Membrane</keyword>
<dbReference type="Pfam" id="PF00001">
    <property type="entry name" value="7tm_1"/>
    <property type="match status" value="1"/>
</dbReference>
<dbReference type="PANTHER" id="PTHR24241">
    <property type="entry name" value="NEUROPEPTIDE RECEPTOR-RELATED G-PROTEIN COUPLED RECEPTOR"/>
    <property type="match status" value="1"/>
</dbReference>
<evidence type="ECO:0000259" key="10">
    <source>
        <dbReference type="PROSITE" id="PS50262"/>
    </source>
</evidence>
<dbReference type="GO" id="GO:0005000">
    <property type="term" value="F:vasopressin receptor activity"/>
    <property type="evidence" value="ECO:0007669"/>
    <property type="project" value="TreeGrafter"/>
</dbReference>